<name>A0ABS2CNP8_9MICO</name>
<keyword evidence="2" id="KW-0812">Transmembrane</keyword>
<keyword evidence="4" id="KW-1185">Reference proteome</keyword>
<accession>A0ABS2CNP8</accession>
<evidence type="ECO:0000313" key="4">
    <source>
        <dbReference type="Proteomes" id="UP001430172"/>
    </source>
</evidence>
<sequence length="633" mass="64767">MATTLEEDFGGFVAARWPDLEAVALVATLDPERARELTTSALAGLRPRWQQTLEEGAPTAAARRALLARLEPSRGRGEASVASGAPEHGPVVRPPAVDDPDTGVPAALLDALARLRPAVRAQVGAGALWETTDDELRALAGEAAPSRADVDAARRELVAAHRAARAADGVPAADHRLDADLADLAHALARALPEPPDPAGLVVDRARRVRRRALVAGAGGLLLAGGVGWVAVRDGLGADPVRPSPQTPTTAGPDDAAWGTTTRWPARGGLADDLGVQALVARAGAGVRLLWAGEVADLRVVVAATPDHPPTSTAVRAWSGPPGTVAERLVEVPTSFDTILGVEDVVVLGLDRPGGALLLVLTRPTERSAAFSPVVRPTPAGSLEREYTAVALADGVGTMLLPEPWGTAGRVRCAEYDGGPLTPRAWDRTRSGGPGSGPLADLVALVASSTGLSPDDLRGEVLVDSPTDGSVFDPTAVSATGGDGRAVLTVVRTPDGAVVRGLDVRDDGRSGTTTFLAGSPVVVPARLAGEPAVLSLDAPAGGPGRFLVVVPGGGATCRLVAVGRRGAPTSEATAMKRSTAVVSVPDVERTTYGLRLVVQDAAGRTTYDDVPPAGRDLGGYDDGTGWLGLPLPY</sequence>
<dbReference type="Proteomes" id="UP001430172">
    <property type="component" value="Unassembled WGS sequence"/>
</dbReference>
<organism evidence="3 4">
    <name type="scientific">Phycicoccus sonneratiae</name>
    <dbReference type="NCBI Taxonomy" id="2807628"/>
    <lineage>
        <taxon>Bacteria</taxon>
        <taxon>Bacillati</taxon>
        <taxon>Actinomycetota</taxon>
        <taxon>Actinomycetes</taxon>
        <taxon>Micrococcales</taxon>
        <taxon>Intrasporangiaceae</taxon>
        <taxon>Phycicoccus</taxon>
    </lineage>
</organism>
<comment type="caution">
    <text evidence="3">The sequence shown here is derived from an EMBL/GenBank/DDBJ whole genome shotgun (WGS) entry which is preliminary data.</text>
</comment>
<protein>
    <recommendedName>
        <fullName evidence="5">DNA-directed RNA polymerase specialized sigma24 family protein</fullName>
    </recommendedName>
</protein>
<evidence type="ECO:0000256" key="2">
    <source>
        <dbReference type="SAM" id="Phobius"/>
    </source>
</evidence>
<dbReference type="EMBL" id="JAFDVD010000015">
    <property type="protein sequence ID" value="MBM6401508.1"/>
    <property type="molecule type" value="Genomic_DNA"/>
</dbReference>
<feature type="transmembrane region" description="Helical" evidence="2">
    <location>
        <begin position="213"/>
        <end position="232"/>
    </location>
</feature>
<keyword evidence="2" id="KW-0472">Membrane</keyword>
<feature type="region of interest" description="Disordered" evidence="1">
    <location>
        <begin position="72"/>
        <end position="99"/>
    </location>
</feature>
<evidence type="ECO:0000256" key="1">
    <source>
        <dbReference type="SAM" id="MobiDB-lite"/>
    </source>
</evidence>
<evidence type="ECO:0008006" key="5">
    <source>
        <dbReference type="Google" id="ProtNLM"/>
    </source>
</evidence>
<reference evidence="3" key="1">
    <citation type="submission" date="2021-02" db="EMBL/GenBank/DDBJ databases">
        <title>Phycicoccus sp. MQZ13P-5T, whole genome shotgun sequence.</title>
        <authorList>
            <person name="Tuo L."/>
        </authorList>
    </citation>
    <scope>NUCLEOTIDE SEQUENCE</scope>
    <source>
        <strain evidence="3">MQZ13P-5</strain>
    </source>
</reference>
<gene>
    <name evidence="3" type="ORF">JQN70_14000</name>
</gene>
<proteinExistence type="predicted"/>
<evidence type="ECO:0000313" key="3">
    <source>
        <dbReference type="EMBL" id="MBM6401508.1"/>
    </source>
</evidence>
<keyword evidence="2" id="KW-1133">Transmembrane helix</keyword>
<dbReference type="RefSeq" id="WP_204131973.1">
    <property type="nucleotide sequence ID" value="NZ_JAFDVD010000015.1"/>
</dbReference>